<gene>
    <name evidence="2" type="ORF">PV10_04453</name>
</gene>
<dbReference type="EMBL" id="KN847522">
    <property type="protein sequence ID" value="KIV93218.1"/>
    <property type="molecule type" value="Genomic_DNA"/>
</dbReference>
<reference evidence="2 3" key="1">
    <citation type="submission" date="2015-01" db="EMBL/GenBank/DDBJ databases">
        <title>The Genome Sequence of Exophiala mesophila CBS40295.</title>
        <authorList>
            <consortium name="The Broad Institute Genomics Platform"/>
            <person name="Cuomo C."/>
            <person name="de Hoog S."/>
            <person name="Gorbushina A."/>
            <person name="Stielow B."/>
            <person name="Teixiera M."/>
            <person name="Abouelleil A."/>
            <person name="Chapman S.B."/>
            <person name="Priest M."/>
            <person name="Young S.K."/>
            <person name="Wortman J."/>
            <person name="Nusbaum C."/>
            <person name="Birren B."/>
        </authorList>
    </citation>
    <scope>NUCLEOTIDE SEQUENCE [LARGE SCALE GENOMIC DNA]</scope>
    <source>
        <strain evidence="2 3">CBS 40295</strain>
    </source>
</reference>
<evidence type="ECO:0000256" key="1">
    <source>
        <dbReference type="SAM" id="SignalP"/>
    </source>
</evidence>
<accession>A0A0D2A2C2</accession>
<sequence>MKFTSSKASWLLLLAGATSLNAAPILTPRQPTQLIHWPPAAADALNAMISANANQGNYAVFDMDNTSYRYDLEESLLPFLEGRGIITREGLDPSLKLIEFKDTANYTETLFSYYYRLCEIDDKVCYPWVAQVFSNFTLGELKGYVDELMTFEGNITSTYYDEDVVTNITVNRPRIFAGQVELYNVLRY</sequence>
<name>A0A0D2A2C2_EXOME</name>
<evidence type="ECO:0008006" key="4">
    <source>
        <dbReference type="Google" id="ProtNLM"/>
    </source>
</evidence>
<feature type="chain" id="PRO_5002248412" description="Phosphorylcholine phosphatase" evidence="1">
    <location>
        <begin position="23"/>
        <end position="188"/>
    </location>
</feature>
<dbReference type="RefSeq" id="XP_016224792.1">
    <property type="nucleotide sequence ID" value="XM_016369004.1"/>
</dbReference>
<organism evidence="2 3">
    <name type="scientific">Exophiala mesophila</name>
    <name type="common">Black yeast-like fungus</name>
    <dbReference type="NCBI Taxonomy" id="212818"/>
    <lineage>
        <taxon>Eukaryota</taxon>
        <taxon>Fungi</taxon>
        <taxon>Dikarya</taxon>
        <taxon>Ascomycota</taxon>
        <taxon>Pezizomycotina</taxon>
        <taxon>Eurotiomycetes</taxon>
        <taxon>Chaetothyriomycetidae</taxon>
        <taxon>Chaetothyriales</taxon>
        <taxon>Herpotrichiellaceae</taxon>
        <taxon>Exophiala</taxon>
    </lineage>
</organism>
<dbReference type="VEuPathDB" id="FungiDB:PV10_04453"/>
<dbReference type="GeneID" id="27322298"/>
<dbReference type="Proteomes" id="UP000054302">
    <property type="component" value="Unassembled WGS sequence"/>
</dbReference>
<evidence type="ECO:0000313" key="3">
    <source>
        <dbReference type="Proteomes" id="UP000054302"/>
    </source>
</evidence>
<feature type="signal peptide" evidence="1">
    <location>
        <begin position="1"/>
        <end position="22"/>
    </location>
</feature>
<dbReference type="OrthoDB" id="4151593at2759"/>
<dbReference type="AlphaFoldDB" id="A0A0D2A2C2"/>
<evidence type="ECO:0000313" key="2">
    <source>
        <dbReference type="EMBL" id="KIV93218.1"/>
    </source>
</evidence>
<protein>
    <recommendedName>
        <fullName evidence="4">Phosphorylcholine phosphatase</fullName>
    </recommendedName>
</protein>
<dbReference type="HOGENOM" id="CLU_121422_0_0_1"/>
<keyword evidence="1" id="KW-0732">Signal</keyword>
<dbReference type="Gene3D" id="1.20.1440.310">
    <property type="match status" value="1"/>
</dbReference>
<proteinExistence type="predicted"/>
<keyword evidence="3" id="KW-1185">Reference proteome</keyword>